<evidence type="ECO:0000256" key="6">
    <source>
        <dbReference type="ARBA" id="ARBA00022964"/>
    </source>
</evidence>
<keyword evidence="7 10" id="KW-0560">Oxidoreductase</keyword>
<dbReference type="InParanoid" id="A0A194XSL0"/>
<dbReference type="InterPro" id="IPR019791">
    <property type="entry name" value="Haem_peroxidase_animal"/>
</dbReference>
<comment type="subunit">
    <text evidence="3">Homotetramer.</text>
</comment>
<dbReference type="GO" id="GO:0016853">
    <property type="term" value="F:isomerase activity"/>
    <property type="evidence" value="ECO:0007669"/>
    <property type="project" value="UniProtKB-KW"/>
</dbReference>
<dbReference type="InterPro" id="IPR036396">
    <property type="entry name" value="Cyt_P450_sf"/>
</dbReference>
<evidence type="ECO:0000256" key="2">
    <source>
        <dbReference type="ARBA" id="ARBA00010617"/>
    </source>
</evidence>
<evidence type="ECO:0000256" key="9">
    <source>
        <dbReference type="ARBA" id="ARBA00023235"/>
    </source>
</evidence>
<dbReference type="KEGG" id="psco:LY89DRAFT_777069"/>
<dbReference type="SUPFAM" id="SSF48264">
    <property type="entry name" value="Cytochrome P450"/>
    <property type="match status" value="1"/>
</dbReference>
<dbReference type="InterPro" id="IPR017972">
    <property type="entry name" value="Cyt_P450_CS"/>
</dbReference>
<evidence type="ECO:0000256" key="5">
    <source>
        <dbReference type="ARBA" id="ARBA00022723"/>
    </source>
</evidence>
<evidence type="ECO:0000256" key="3">
    <source>
        <dbReference type="ARBA" id="ARBA00011881"/>
    </source>
</evidence>
<dbReference type="Pfam" id="PF03098">
    <property type="entry name" value="An_peroxidase"/>
    <property type="match status" value="1"/>
</dbReference>
<name>A0A194XSL0_MOLSC</name>
<dbReference type="STRING" id="149040.A0A194XSL0"/>
<dbReference type="EMBL" id="KQ947405">
    <property type="protein sequence ID" value="KUJ23290.1"/>
    <property type="molecule type" value="Genomic_DNA"/>
</dbReference>
<dbReference type="GO" id="GO:0005506">
    <property type="term" value="F:iron ion binding"/>
    <property type="evidence" value="ECO:0007669"/>
    <property type="project" value="InterPro"/>
</dbReference>
<dbReference type="EC" id="1.13.11.60" evidence="4"/>
<dbReference type="GO" id="GO:0020037">
    <property type="term" value="F:heme binding"/>
    <property type="evidence" value="ECO:0007669"/>
    <property type="project" value="InterPro"/>
</dbReference>
<evidence type="ECO:0000256" key="10">
    <source>
        <dbReference type="RuleBase" id="RU000461"/>
    </source>
</evidence>
<dbReference type="GO" id="GO:0004601">
    <property type="term" value="F:peroxidase activity"/>
    <property type="evidence" value="ECO:0007669"/>
    <property type="project" value="InterPro"/>
</dbReference>
<evidence type="ECO:0000256" key="4">
    <source>
        <dbReference type="ARBA" id="ARBA00013239"/>
    </source>
</evidence>
<proteinExistence type="inferred from homology"/>
<sequence>MVKGILQARKWPVASLNDVREFFGLKRYEKMEEVNSDPEIADLLRKLYHDPDMIELYPGLLVEDPKPAMSPGHGACLNFTLGRAVLSDAITLVRSDRFSTIDYTPATLTNWGFDEIRADPKTLGGSMFYKLIQRVPGWFQFNSIHVMQPFYTKNTNEKIAKDLGTLPLYTTADPAPPSAPIPVTKNTTVRSIFKDPAHFAETVGFILAGLFPIEKRDFSAYMLAGDSALQTAQRNLVGDILYGSDELKTTLTSFLTTYGSECLIGETLSMANNLDQIDIMRDLVQTLSPNSLSTHVVKTDFACHSFAIPVSTRLIADLWNLDMQTPENPDGAISMIDIRTALTNLRAGLFASADTATIWNHRRLAQEGATLLTETTDIQVNNVLRDNYHVGWTESLVRPFSGEVSDLCWINAVGAISVTEGAFGEILHFFLQPENAQYWANAQDLAAAKNPESDKTIREYVLEAQRLTTSFSLPRACIADVTIDGQCFKRGDTLLLLLGPASRDADFVPEPMAFKPGRPKEAYAQFGWGAHECLGREIAIMFCVELIKLVAGLKNLRPAPGDMGEFKSIVVGQQKNCLSEDWSKLTLDPTNDLEIAL</sequence>
<dbReference type="GO" id="GO:0016705">
    <property type="term" value="F:oxidoreductase activity, acting on paired donors, with incorporation or reduction of molecular oxygen"/>
    <property type="evidence" value="ECO:0007669"/>
    <property type="project" value="InterPro"/>
</dbReference>
<dbReference type="GO" id="GO:0004497">
    <property type="term" value="F:monooxygenase activity"/>
    <property type="evidence" value="ECO:0007669"/>
    <property type="project" value="UniProtKB-KW"/>
</dbReference>
<reference evidence="11 12" key="1">
    <citation type="submission" date="2015-10" db="EMBL/GenBank/DDBJ databases">
        <title>Full genome of DAOMC 229536 Phialocephala scopiformis, a fungal endophyte of spruce producing the potent anti-insectan compound rugulosin.</title>
        <authorList>
            <consortium name="DOE Joint Genome Institute"/>
            <person name="Walker A.K."/>
            <person name="Frasz S.L."/>
            <person name="Seifert K.A."/>
            <person name="Miller J.D."/>
            <person name="Mondo S.J."/>
            <person name="Labutti K."/>
            <person name="Lipzen A."/>
            <person name="Dockter R."/>
            <person name="Kennedy M."/>
            <person name="Grigoriev I.V."/>
            <person name="Spatafora J.W."/>
        </authorList>
    </citation>
    <scope>NUCLEOTIDE SEQUENCE [LARGE SCALE GENOMIC DNA]</scope>
    <source>
        <strain evidence="11 12">CBS 120377</strain>
    </source>
</reference>
<dbReference type="InterPro" id="IPR010255">
    <property type="entry name" value="Haem_peroxidase_sf"/>
</dbReference>
<dbReference type="GO" id="GO:0006631">
    <property type="term" value="P:fatty acid metabolic process"/>
    <property type="evidence" value="ECO:0007669"/>
    <property type="project" value="UniProtKB-ARBA"/>
</dbReference>
<dbReference type="Gene3D" id="1.10.630.10">
    <property type="entry name" value="Cytochrome P450"/>
    <property type="match status" value="1"/>
</dbReference>
<dbReference type="GO" id="GO:0052878">
    <property type="term" value="F:linoleate 8R-lipoxygenase activity"/>
    <property type="evidence" value="ECO:0007669"/>
    <property type="project" value="UniProtKB-EC"/>
</dbReference>
<keyword evidence="12" id="KW-1185">Reference proteome</keyword>
<dbReference type="PROSITE" id="PS50292">
    <property type="entry name" value="PEROXIDASE_3"/>
    <property type="match status" value="1"/>
</dbReference>
<dbReference type="PANTHER" id="PTHR11903:SF37">
    <property type="entry name" value="PSI-PRODUCING OXYGENASE A"/>
    <property type="match status" value="1"/>
</dbReference>
<evidence type="ECO:0000256" key="7">
    <source>
        <dbReference type="ARBA" id="ARBA00023002"/>
    </source>
</evidence>
<evidence type="ECO:0000313" key="12">
    <source>
        <dbReference type="Proteomes" id="UP000070700"/>
    </source>
</evidence>
<dbReference type="RefSeq" id="XP_018077645.1">
    <property type="nucleotide sequence ID" value="XM_018222105.1"/>
</dbReference>
<dbReference type="OrthoDB" id="823504at2759"/>
<evidence type="ECO:0000256" key="1">
    <source>
        <dbReference type="ARBA" id="ARBA00000699"/>
    </source>
</evidence>
<dbReference type="InterPro" id="IPR001128">
    <property type="entry name" value="Cyt_P450"/>
</dbReference>
<keyword evidence="10" id="KW-0503">Monooxygenase</keyword>
<organism evidence="11 12">
    <name type="scientific">Mollisia scopiformis</name>
    <name type="common">Conifer needle endophyte fungus</name>
    <name type="synonym">Phialocephala scopiformis</name>
    <dbReference type="NCBI Taxonomy" id="149040"/>
    <lineage>
        <taxon>Eukaryota</taxon>
        <taxon>Fungi</taxon>
        <taxon>Dikarya</taxon>
        <taxon>Ascomycota</taxon>
        <taxon>Pezizomycotina</taxon>
        <taxon>Leotiomycetes</taxon>
        <taxon>Helotiales</taxon>
        <taxon>Mollisiaceae</taxon>
        <taxon>Mollisia</taxon>
    </lineage>
</organism>
<dbReference type="PROSITE" id="PS00086">
    <property type="entry name" value="CYTOCHROME_P450"/>
    <property type="match status" value="1"/>
</dbReference>
<protein>
    <recommendedName>
        <fullName evidence="4">linoleate 8R-lipoxygenase</fullName>
        <ecNumber evidence="4">1.13.11.60</ecNumber>
    </recommendedName>
</protein>
<dbReference type="PRINTS" id="PR00359">
    <property type="entry name" value="BP450"/>
</dbReference>
<dbReference type="InterPro" id="IPR002397">
    <property type="entry name" value="Cyt_P450_B"/>
</dbReference>
<gene>
    <name evidence="11" type="ORF">LY89DRAFT_777069</name>
</gene>
<keyword evidence="5 10" id="KW-0479">Metal-binding</keyword>
<keyword evidence="10" id="KW-0349">Heme</keyword>
<dbReference type="InterPro" id="IPR037120">
    <property type="entry name" value="Haem_peroxidase_sf_animal"/>
</dbReference>
<dbReference type="GO" id="GO:0006979">
    <property type="term" value="P:response to oxidative stress"/>
    <property type="evidence" value="ECO:0007669"/>
    <property type="project" value="InterPro"/>
</dbReference>
<dbReference type="SUPFAM" id="SSF48113">
    <property type="entry name" value="Heme-dependent peroxidases"/>
    <property type="match status" value="1"/>
</dbReference>
<dbReference type="AlphaFoldDB" id="A0A194XSL0"/>
<comment type="similarity">
    <text evidence="2 10">Belongs to the cytochrome P450 family.</text>
</comment>
<evidence type="ECO:0000313" key="11">
    <source>
        <dbReference type="EMBL" id="KUJ23290.1"/>
    </source>
</evidence>
<dbReference type="Pfam" id="PF00067">
    <property type="entry name" value="p450"/>
    <property type="match status" value="1"/>
</dbReference>
<dbReference type="Proteomes" id="UP000070700">
    <property type="component" value="Unassembled WGS sequence"/>
</dbReference>
<keyword evidence="6" id="KW-0223">Dioxygenase</keyword>
<keyword evidence="8 10" id="KW-0408">Iron</keyword>
<keyword evidence="9" id="KW-0413">Isomerase</keyword>
<dbReference type="GeneID" id="28831831"/>
<evidence type="ECO:0000256" key="8">
    <source>
        <dbReference type="ARBA" id="ARBA00023004"/>
    </source>
</evidence>
<dbReference type="Gene3D" id="1.10.640.10">
    <property type="entry name" value="Haem peroxidase domain superfamily, animal type"/>
    <property type="match status" value="1"/>
</dbReference>
<dbReference type="PANTHER" id="PTHR11903">
    <property type="entry name" value="PROSTAGLANDIN G/H SYNTHASE"/>
    <property type="match status" value="1"/>
</dbReference>
<dbReference type="CDD" id="cd20612">
    <property type="entry name" value="CYP_LDS-like_C"/>
    <property type="match status" value="1"/>
</dbReference>
<accession>A0A194XSL0</accession>
<comment type="catalytic activity">
    <reaction evidence="1">
        <text>(9Z,12Z)-octadecadienoate + O2 = (8R,9Z,12Z)-8-hydroperoxyoctadeca-9,12-dienoate</text>
        <dbReference type="Rhea" id="RHEA:25395"/>
        <dbReference type="ChEBI" id="CHEBI:15379"/>
        <dbReference type="ChEBI" id="CHEBI:30245"/>
        <dbReference type="ChEBI" id="CHEBI:58659"/>
        <dbReference type="EC" id="1.13.11.60"/>
    </reaction>
</comment>
<dbReference type="InterPro" id="IPR050783">
    <property type="entry name" value="Oxylipin_biosynth_metab"/>
</dbReference>